<feature type="transmembrane region" description="Helical" evidence="1">
    <location>
        <begin position="440"/>
        <end position="461"/>
    </location>
</feature>
<sequence length="462" mass="44757">MSNPEAAVPTTTRRAIAIAATVGAIALAVHEPLVIGGALLGVGLAAAIGSFAGSNRRVLIASALLPIVVLCGVAVVALAGAPGAAVVTILGAILGLFACGVVFGQPRPSALSRSVTATLCSSVLAGGATLLAFGIDAMGGPRSTLAATLWLTGRGMSGAILAVVGAALAAAIALFLVPPAAVTVPSRRSAYAGTRNALAIGVGVATTLAVVGLAILLGLSRYVPLLGGVVDAIAGSGVVRGLLATVTIVALALAAIATAVRGSWVQAAGRRNATVAIVAGAVSGVAVPFVAITGHDGAETTLVATLFGATAVVLGIGWLIAWLYEGLVTSGDIDRLQPAIVLAGALAAGGIVTGASAEPVTLGLETVRAATATFGSLAAALFTYDVGRYGHTLTREIGPSASRRPQLVRVGWSGVAAAVGVPIAALGVAGAALLAPTLSIPATAGVVAALGAIVTGTWLLAR</sequence>
<name>A0A2A5QV44_9EURY</name>
<dbReference type="OrthoDB" id="170880at2157"/>
<evidence type="ECO:0000313" key="3">
    <source>
        <dbReference type="Proteomes" id="UP000219689"/>
    </source>
</evidence>
<keyword evidence="1" id="KW-0472">Membrane</keyword>
<dbReference type="RefSeq" id="WP_097379632.1">
    <property type="nucleotide sequence ID" value="NZ_NXNI01000001.1"/>
</dbReference>
<feature type="transmembrane region" description="Helical" evidence="1">
    <location>
        <begin position="115"/>
        <end position="135"/>
    </location>
</feature>
<keyword evidence="1" id="KW-0812">Transmembrane</keyword>
<keyword evidence="1" id="KW-1133">Transmembrane helix</keyword>
<feature type="transmembrane region" description="Helical" evidence="1">
    <location>
        <begin position="33"/>
        <end position="51"/>
    </location>
</feature>
<reference evidence="2 3" key="1">
    <citation type="submission" date="2017-09" db="EMBL/GenBank/DDBJ databases">
        <title>Genome sequences of Natrinema ejinorence JCM 13890T.</title>
        <authorList>
            <person name="Roh S.W."/>
            <person name="Kim Y.B."/>
            <person name="Kim J.Y."/>
        </authorList>
    </citation>
    <scope>NUCLEOTIDE SEQUENCE [LARGE SCALE GENOMIC DNA]</scope>
    <source>
        <strain evidence="2 3">JCM 13890</strain>
    </source>
</reference>
<feature type="transmembrane region" description="Helical" evidence="1">
    <location>
        <begin position="336"/>
        <end position="357"/>
    </location>
</feature>
<feature type="transmembrane region" description="Helical" evidence="1">
    <location>
        <begin position="272"/>
        <end position="292"/>
    </location>
</feature>
<feature type="transmembrane region" description="Helical" evidence="1">
    <location>
        <begin position="407"/>
        <end position="434"/>
    </location>
</feature>
<feature type="transmembrane region" description="Helical" evidence="1">
    <location>
        <begin position="84"/>
        <end position="103"/>
    </location>
</feature>
<feature type="transmembrane region" description="Helical" evidence="1">
    <location>
        <begin position="155"/>
        <end position="177"/>
    </location>
</feature>
<feature type="transmembrane region" description="Helical" evidence="1">
    <location>
        <begin position="197"/>
        <end position="219"/>
    </location>
</feature>
<dbReference type="AlphaFoldDB" id="A0A2A5QV44"/>
<accession>A0A2A5QV44</accession>
<evidence type="ECO:0000256" key="1">
    <source>
        <dbReference type="SAM" id="Phobius"/>
    </source>
</evidence>
<comment type="caution">
    <text evidence="2">The sequence shown here is derived from an EMBL/GenBank/DDBJ whole genome shotgun (WGS) entry which is preliminary data.</text>
</comment>
<feature type="transmembrane region" description="Helical" evidence="1">
    <location>
        <begin position="239"/>
        <end position="260"/>
    </location>
</feature>
<dbReference type="Proteomes" id="UP000219689">
    <property type="component" value="Unassembled WGS sequence"/>
</dbReference>
<protein>
    <submittedName>
        <fullName evidence="2">Uncharacterized protein</fullName>
    </submittedName>
</protein>
<feature type="transmembrane region" description="Helical" evidence="1">
    <location>
        <begin position="304"/>
        <end position="324"/>
    </location>
</feature>
<keyword evidence="3" id="KW-1185">Reference proteome</keyword>
<proteinExistence type="predicted"/>
<feature type="transmembrane region" description="Helical" evidence="1">
    <location>
        <begin position="58"/>
        <end position="78"/>
    </location>
</feature>
<gene>
    <name evidence="2" type="ORF">CP557_09270</name>
</gene>
<evidence type="ECO:0000313" key="2">
    <source>
        <dbReference type="EMBL" id="PCR90684.1"/>
    </source>
</evidence>
<organism evidence="2 3">
    <name type="scientific">Natrinema ejinorense</name>
    <dbReference type="NCBI Taxonomy" id="373386"/>
    <lineage>
        <taxon>Archaea</taxon>
        <taxon>Methanobacteriati</taxon>
        <taxon>Methanobacteriota</taxon>
        <taxon>Stenosarchaea group</taxon>
        <taxon>Halobacteria</taxon>
        <taxon>Halobacteriales</taxon>
        <taxon>Natrialbaceae</taxon>
        <taxon>Natrinema</taxon>
    </lineage>
</organism>
<dbReference type="EMBL" id="NXNI01000001">
    <property type="protein sequence ID" value="PCR90684.1"/>
    <property type="molecule type" value="Genomic_DNA"/>
</dbReference>
<feature type="transmembrane region" description="Helical" evidence="1">
    <location>
        <begin position="369"/>
        <end position="387"/>
    </location>
</feature>